<dbReference type="InterPro" id="IPR047774">
    <property type="entry name" value="SrfA-like"/>
</dbReference>
<feature type="compositionally biased region" description="Low complexity" evidence="1">
    <location>
        <begin position="280"/>
        <end position="302"/>
    </location>
</feature>
<name>A0ABU5EBR0_9PROT</name>
<feature type="region of interest" description="Disordered" evidence="1">
    <location>
        <begin position="259"/>
        <end position="423"/>
    </location>
</feature>
<dbReference type="EMBL" id="JAXCLW010000003">
    <property type="protein sequence ID" value="MDY0883786.1"/>
    <property type="molecule type" value="Genomic_DNA"/>
</dbReference>
<accession>A0ABU5EBR0</accession>
<feature type="compositionally biased region" description="Low complexity" evidence="1">
    <location>
        <begin position="320"/>
        <end position="335"/>
    </location>
</feature>
<feature type="transmembrane region" description="Helical" evidence="2">
    <location>
        <begin position="187"/>
        <end position="208"/>
    </location>
</feature>
<gene>
    <name evidence="3" type="ORF">SMD27_13110</name>
</gene>
<evidence type="ECO:0000256" key="2">
    <source>
        <dbReference type="SAM" id="Phobius"/>
    </source>
</evidence>
<dbReference type="Proteomes" id="UP001279642">
    <property type="component" value="Unassembled WGS sequence"/>
</dbReference>
<keyword evidence="4" id="KW-1185">Reference proteome</keyword>
<dbReference type="RefSeq" id="WP_320508853.1">
    <property type="nucleotide sequence ID" value="NZ_JAXCLW010000003.1"/>
</dbReference>
<evidence type="ECO:0000313" key="3">
    <source>
        <dbReference type="EMBL" id="MDY0883786.1"/>
    </source>
</evidence>
<protein>
    <submittedName>
        <fullName evidence="3">SrfA family protein</fullName>
    </submittedName>
</protein>
<keyword evidence="2" id="KW-0472">Membrane</keyword>
<keyword evidence="2" id="KW-0812">Transmembrane</keyword>
<evidence type="ECO:0000256" key="1">
    <source>
        <dbReference type="SAM" id="MobiDB-lite"/>
    </source>
</evidence>
<sequence>MLSGQLIRSGNLRDYTALGGVGYPVYAAAAQIRTAVARQLGQEYADFLAIPQFDSKGETIDWYAAADGDIVPWQAASDSERNFMRQRVAELCAGIENHARQIQASPRSNDQQVFGRLLELCTRIPDESHLYLINGKPLVTFWGFVRAGADATKHVLSSLATAPAIGASAPAAAPVEAPLEAERRRPWWWWLLWLLLLLLLLALLLFGLRSCSAVQPYVPMLPDFLQGIVQAPKEEQAPVIGPDGKVIVPGNGVVIGPDGKVVPGTGMETVPGATGNGAVEGTPPGGEATPPEATPPEGTTPETNPPTPKQPGEEQKPEDNQQPDQQTPDQQNPDQQEQKDQQNPDQQTGDQQKQDEQKPADQQSGQKPGDQQKPGEQSQTGDNAPPIKPLDIPDQASSKGDPSFMEGDWRSKTGLVAKNSKGPVTMDYKFDKSGKGTTTLRMQNGVTCSGSSVASTSNGKLTVQDQGQLSCSNGQSFAGSTVTCAKDSGGQTKCTGRYPNGQTYDIILGR</sequence>
<comment type="caution">
    <text evidence="3">The sequence shown here is derived from an EMBL/GenBank/DDBJ whole genome shotgun (WGS) entry which is preliminary data.</text>
</comment>
<dbReference type="NCBIfam" id="NF040486">
    <property type="entry name" value="SrfA_fam"/>
    <property type="match status" value="1"/>
</dbReference>
<proteinExistence type="predicted"/>
<keyword evidence="2" id="KW-1133">Transmembrane helix</keyword>
<organism evidence="3 4">
    <name type="scientific">Dongia soli</name>
    <dbReference type="NCBI Taxonomy" id="600628"/>
    <lineage>
        <taxon>Bacteria</taxon>
        <taxon>Pseudomonadati</taxon>
        <taxon>Pseudomonadota</taxon>
        <taxon>Alphaproteobacteria</taxon>
        <taxon>Rhodospirillales</taxon>
        <taxon>Dongiaceae</taxon>
        <taxon>Dongia</taxon>
    </lineage>
</organism>
<evidence type="ECO:0000313" key="4">
    <source>
        <dbReference type="Proteomes" id="UP001279642"/>
    </source>
</evidence>
<reference evidence="3 4" key="1">
    <citation type="journal article" date="2016" name="Antonie Van Leeuwenhoek">
        <title>Dongia soli sp. nov., isolated from soil from Dokdo, Korea.</title>
        <authorList>
            <person name="Kim D.U."/>
            <person name="Lee H."/>
            <person name="Kim H."/>
            <person name="Kim S.G."/>
            <person name="Ka J.O."/>
        </authorList>
    </citation>
    <scope>NUCLEOTIDE SEQUENCE [LARGE SCALE GENOMIC DNA]</scope>
    <source>
        <strain evidence="3 4">D78</strain>
    </source>
</reference>